<comment type="caution">
    <text evidence="6">The sequence shown here is derived from an EMBL/GenBank/DDBJ whole genome shotgun (WGS) entry which is preliminary data.</text>
</comment>
<accession>A0A3A9VWG3</accession>
<dbReference type="Proteomes" id="UP000268652">
    <property type="component" value="Unassembled WGS sequence"/>
</dbReference>
<dbReference type="GO" id="GO:0009423">
    <property type="term" value="P:chorismate biosynthetic process"/>
    <property type="evidence" value="ECO:0007669"/>
    <property type="project" value="UniProtKB-UniPathway"/>
</dbReference>
<proteinExistence type="inferred from homology"/>
<feature type="binding site" evidence="3">
    <location>
        <position position="104"/>
    </location>
    <ligand>
        <name>phosphoenolpyruvate</name>
        <dbReference type="ChEBI" id="CHEBI:58702"/>
    </ligand>
</feature>
<evidence type="ECO:0000313" key="7">
    <source>
        <dbReference type="EMBL" id="RKN15491.1"/>
    </source>
</evidence>
<dbReference type="AlphaFoldDB" id="A0A3A9VWG3"/>
<keyword evidence="3" id="KW-0170">Cobalt</keyword>
<evidence type="ECO:0000256" key="2">
    <source>
        <dbReference type="ARBA" id="ARBA00022679"/>
    </source>
</evidence>
<keyword evidence="3" id="KW-0464">Manganese</keyword>
<keyword evidence="2 4" id="KW-0808">Transferase</keyword>
<keyword evidence="3" id="KW-0104">Cadmium</keyword>
<dbReference type="GO" id="GO:0009073">
    <property type="term" value="P:aromatic amino acid family biosynthetic process"/>
    <property type="evidence" value="ECO:0007669"/>
    <property type="project" value="UniProtKB-KW"/>
</dbReference>
<feature type="binding site" evidence="3">
    <location>
        <begin position="221"/>
        <end position="222"/>
    </location>
    <ligand>
        <name>phosphoenolpyruvate</name>
        <dbReference type="ChEBI" id="CHEBI:58702"/>
    </ligand>
</feature>
<dbReference type="PANTHER" id="PTHR21337:SF0">
    <property type="entry name" value="PHOSPHO-2-DEHYDRO-3-DEOXYHEPTONATE ALDOLASE"/>
    <property type="match status" value="1"/>
</dbReference>
<evidence type="ECO:0000256" key="1">
    <source>
        <dbReference type="ARBA" id="ARBA00008911"/>
    </source>
</evidence>
<keyword evidence="4" id="KW-0028">Amino-acid biosynthesis</keyword>
<name>A0A3A9VWG3_9ACTN</name>
<feature type="binding site" evidence="3">
    <location>
        <position position="244"/>
    </location>
    <ligand>
        <name>phosphoenolpyruvate</name>
        <dbReference type="ChEBI" id="CHEBI:58702"/>
    </ligand>
</feature>
<dbReference type="InterPro" id="IPR013785">
    <property type="entry name" value="Aldolase_TIM"/>
</dbReference>
<feature type="binding site" evidence="3">
    <location>
        <position position="306"/>
    </location>
    <ligand>
        <name>phosphoenolpyruvate</name>
        <dbReference type="ChEBI" id="CHEBI:58702"/>
    </ligand>
</feature>
<feature type="region of interest" description="Disordered" evidence="5">
    <location>
        <begin position="111"/>
        <end position="147"/>
    </location>
</feature>
<comment type="cofactor">
    <cofactor evidence="3">
        <name>Mn(2+)</name>
        <dbReference type="ChEBI" id="CHEBI:29035"/>
    </cofactor>
    <cofactor evidence="3">
        <name>Co(2+)</name>
        <dbReference type="ChEBI" id="CHEBI:48828"/>
    </cofactor>
    <cofactor evidence="3">
        <name>Cd(2+)</name>
        <dbReference type="ChEBI" id="CHEBI:48775"/>
    </cofactor>
    <text evidence="3">Binds 1 divalent cation per subunit. The enzyme is active with manganese, cobalt or cadmium ions.</text>
</comment>
<dbReference type="GO" id="GO:0008652">
    <property type="term" value="P:amino acid biosynthetic process"/>
    <property type="evidence" value="ECO:0007669"/>
    <property type="project" value="UniProtKB-KW"/>
</dbReference>
<evidence type="ECO:0000313" key="6">
    <source>
        <dbReference type="EMBL" id="RKN04513.1"/>
    </source>
</evidence>
<feature type="binding site" evidence="3">
    <location>
        <position position="376"/>
    </location>
    <ligand>
        <name>Mn(2+)</name>
        <dbReference type="ChEBI" id="CHEBI:29035"/>
    </ligand>
</feature>
<dbReference type="InterPro" id="IPR002480">
    <property type="entry name" value="DAHP_synth_2"/>
</dbReference>
<feature type="compositionally biased region" description="Basic and acidic residues" evidence="5">
    <location>
        <begin position="113"/>
        <end position="122"/>
    </location>
</feature>
<dbReference type="Pfam" id="PF01474">
    <property type="entry name" value="DAHP_synth_2"/>
    <property type="match status" value="2"/>
</dbReference>
<gene>
    <name evidence="7" type="ORF">D7318_27570</name>
    <name evidence="6" type="ORF">D7319_28165</name>
</gene>
<dbReference type="SUPFAM" id="SSF51569">
    <property type="entry name" value="Aldolase"/>
    <property type="match status" value="1"/>
</dbReference>
<keyword evidence="4" id="KW-0057">Aromatic amino acid biosynthesis</keyword>
<dbReference type="OrthoDB" id="9766852at2"/>
<keyword evidence="8" id="KW-1185">Reference proteome</keyword>
<feature type="binding site" evidence="3">
    <location>
        <position position="65"/>
    </location>
    <ligand>
        <name>Mn(2+)</name>
        <dbReference type="ChEBI" id="CHEBI:29035"/>
    </ligand>
</feature>
<dbReference type="Gene3D" id="3.20.20.70">
    <property type="entry name" value="Aldolase class I"/>
    <property type="match status" value="1"/>
</dbReference>
<organism evidence="6 9">
    <name type="scientific">Streptomyces radicis</name>
    <dbReference type="NCBI Taxonomy" id="1750517"/>
    <lineage>
        <taxon>Bacteria</taxon>
        <taxon>Bacillati</taxon>
        <taxon>Actinomycetota</taxon>
        <taxon>Actinomycetes</taxon>
        <taxon>Kitasatosporales</taxon>
        <taxon>Streptomycetaceae</taxon>
        <taxon>Streptomyces</taxon>
    </lineage>
</organism>
<protein>
    <recommendedName>
        <fullName evidence="4">Phospho-2-dehydro-3-deoxyheptonate aldolase</fullName>
        <ecNumber evidence="4">2.5.1.54</ecNumber>
    </recommendedName>
</protein>
<dbReference type="UniPathway" id="UPA00053">
    <property type="reaction ID" value="UER00084"/>
</dbReference>
<sequence length="413" mass="44258">MTGATKAPRPPAQQPRWAGGVPLADVVGELATRPPLVSAESCYALQRELSLAAAGGAVVVQAGDCAEPFADADRERMTPKVELLGAIADVVESVVGLPAVRVGRFAGQYAKPRSRETERLPDGRTLPVYRGDAVNGTAPTPEARTPDPTRLLAAYDHAALALDALRLAEFLPVFEGPAPSLCLTYASHEALLLDYEDALVRDDDRRGGGYGSSGHLLWIGERTRQVDGPHIAFAERVTNPVGVKVGPDASGAEVGALITRLTEGRPRGRLSLIVRMGPRIVDELPRLLGELGDLAARALWISDPMHGNTRRNHHGQKTRLLPDIEREIRACGAALRAHGLPLGGVHLETTPEPVVECVETEADLATRLDRYTSTCDPRLNAEQALAVARVAAEVRLDRPPVPTPESHRRADLP</sequence>
<comment type="catalytic activity">
    <reaction evidence="4">
        <text>D-erythrose 4-phosphate + phosphoenolpyruvate + H2O = 7-phospho-2-dehydro-3-deoxy-D-arabino-heptonate + phosphate</text>
        <dbReference type="Rhea" id="RHEA:14717"/>
        <dbReference type="ChEBI" id="CHEBI:15377"/>
        <dbReference type="ChEBI" id="CHEBI:16897"/>
        <dbReference type="ChEBI" id="CHEBI:43474"/>
        <dbReference type="ChEBI" id="CHEBI:58394"/>
        <dbReference type="ChEBI" id="CHEBI:58702"/>
        <dbReference type="EC" id="2.5.1.54"/>
    </reaction>
</comment>
<feature type="binding site" evidence="3">
    <location>
        <position position="348"/>
    </location>
    <ligand>
        <name>Mn(2+)</name>
        <dbReference type="ChEBI" id="CHEBI:29035"/>
    </ligand>
</feature>
<reference evidence="8 9" key="1">
    <citation type="submission" date="2018-09" db="EMBL/GenBank/DDBJ databases">
        <title>Streptomyces sp. nov. DS1-2, an endophytic actinomycete isolated from roots of Dendrobium scabrilingue.</title>
        <authorList>
            <person name="Kuncharoen N."/>
            <person name="Kudo T."/>
            <person name="Ohkuma M."/>
            <person name="Yuki M."/>
            <person name="Tanasupawat S."/>
        </authorList>
    </citation>
    <scope>NUCLEOTIDE SEQUENCE [LARGE SCALE GENOMIC DNA]</scope>
    <source>
        <strain evidence="6 9">AZ1-7</strain>
        <strain evidence="7 8">DS1-2</strain>
    </source>
</reference>
<feature type="binding site" evidence="3">
    <location>
        <position position="275"/>
    </location>
    <ligand>
        <name>phosphoenolpyruvate</name>
        <dbReference type="ChEBI" id="CHEBI:58702"/>
    </ligand>
</feature>
<dbReference type="EMBL" id="RBDX01000035">
    <property type="protein sequence ID" value="RKN04513.1"/>
    <property type="molecule type" value="Genomic_DNA"/>
</dbReference>
<evidence type="ECO:0000256" key="4">
    <source>
        <dbReference type="RuleBase" id="RU363071"/>
    </source>
</evidence>
<evidence type="ECO:0000313" key="8">
    <source>
        <dbReference type="Proteomes" id="UP000268652"/>
    </source>
</evidence>
<comment type="pathway">
    <text evidence="4">Metabolic intermediate biosynthesis; chorismate biosynthesis; chorismate from D-erythrose 4-phosphate and phosphoenolpyruvate: step 1/7.</text>
</comment>
<dbReference type="GO" id="GO:0003849">
    <property type="term" value="F:3-deoxy-7-phosphoheptulonate synthase activity"/>
    <property type="evidence" value="ECO:0007669"/>
    <property type="project" value="UniProtKB-EC"/>
</dbReference>
<dbReference type="EC" id="2.5.1.54" evidence="4"/>
<comment type="similarity">
    <text evidence="1 4">Belongs to the class-II DAHP synthase family.</text>
</comment>
<evidence type="ECO:0000256" key="5">
    <source>
        <dbReference type="SAM" id="MobiDB-lite"/>
    </source>
</evidence>
<evidence type="ECO:0000313" key="9">
    <source>
        <dbReference type="Proteomes" id="UP000275024"/>
    </source>
</evidence>
<evidence type="ECO:0000256" key="3">
    <source>
        <dbReference type="PIRSR" id="PIRSR602480-1"/>
    </source>
</evidence>
<dbReference type="EMBL" id="RBDY01000033">
    <property type="protein sequence ID" value="RKN15491.1"/>
    <property type="molecule type" value="Genomic_DNA"/>
</dbReference>
<dbReference type="Proteomes" id="UP000275024">
    <property type="component" value="Unassembled WGS sequence"/>
</dbReference>
<dbReference type="RefSeq" id="WP_120699945.1">
    <property type="nucleotide sequence ID" value="NZ_RBDX01000035.1"/>
</dbReference>
<dbReference type="PANTHER" id="PTHR21337">
    <property type="entry name" value="PHOSPHO-2-DEHYDRO-3-DEOXYHEPTONATE ALDOLASE 1, 2"/>
    <property type="match status" value="1"/>
</dbReference>